<keyword evidence="1" id="KW-0732">Signal</keyword>
<gene>
    <name evidence="2" type="ORF">PX52LOC_02266</name>
</gene>
<evidence type="ECO:0000313" key="2">
    <source>
        <dbReference type="EMBL" id="QEL15351.1"/>
    </source>
</evidence>
<protein>
    <submittedName>
        <fullName evidence="2">Uncharacterized protein</fullName>
    </submittedName>
</protein>
<dbReference type="Proteomes" id="UP000324974">
    <property type="component" value="Chromosome"/>
</dbReference>
<evidence type="ECO:0000256" key="1">
    <source>
        <dbReference type="SAM" id="SignalP"/>
    </source>
</evidence>
<dbReference type="AlphaFoldDB" id="A0A5C1A822"/>
<dbReference type="SUPFAM" id="SSF55486">
    <property type="entry name" value="Metalloproteases ('zincins'), catalytic domain"/>
    <property type="match status" value="1"/>
</dbReference>
<dbReference type="GO" id="GO:0008237">
    <property type="term" value="F:metallopeptidase activity"/>
    <property type="evidence" value="ECO:0007669"/>
    <property type="project" value="InterPro"/>
</dbReference>
<dbReference type="KEGG" id="lrs:PX52LOC_02266"/>
<dbReference type="Gene3D" id="3.40.390.10">
    <property type="entry name" value="Collagenase (Catalytic Domain)"/>
    <property type="match status" value="1"/>
</dbReference>
<dbReference type="OrthoDB" id="235862at2"/>
<reference evidence="3" key="1">
    <citation type="submission" date="2019-08" db="EMBL/GenBank/DDBJ databases">
        <title>Limnoglobus roseus gen. nov., sp. nov., a novel freshwater planctomycete with a giant genome from the family Gemmataceae.</title>
        <authorList>
            <person name="Kulichevskaya I.S."/>
            <person name="Naumoff D.G."/>
            <person name="Miroshnikov K."/>
            <person name="Ivanova A."/>
            <person name="Philippov D.A."/>
            <person name="Hakobyan A."/>
            <person name="Rijpstra I.C."/>
            <person name="Sinninghe Damste J.S."/>
            <person name="Liesack W."/>
            <person name="Dedysh S.N."/>
        </authorList>
    </citation>
    <scope>NUCLEOTIDE SEQUENCE [LARGE SCALE GENOMIC DNA]</scope>
    <source>
        <strain evidence="3">PX52</strain>
    </source>
</reference>
<sequence length="519" mass="58546">MLAHRLAVALTLFAAVSAVAQEKPLAVTAPPEAFFAKFNERDREAAKKFYAKHLDMQGLSIAAAAVVDDDALRRTHEIVTHLLAGRPDVLQTMGKVGTRLIVIGKDQVYTDMPEYRNNPNPAYLNERVRGTGGLGVTSFGEENLLNLPLDRYDDESIAVHEFCHTIDAALTRMDPSWRRRLGDVYKKAIAAGLWQNAYAAGNQAEYWAEIAQSYFDCNRVNNWNHGPVGTREQLKQYDPDGYELVRTTFNLKPTDDWRYTPVRQQPSVIAPPKKFVFDAHYTKFTLAREFPVLGSPKVRDEAMLKANDTVRKMFAYRHDILKAMIADGSRLVVLARGEKLSDLPEFADAKEKAGSDLPRYHRYAKDRKLMVVPEENVLGTPSDTFAGETTLVGILAHAIYAVTAERPVDPAFDKRREQQQYELRVKRLDVEFDAKLKKLFEAAGEKGLWKGTPAARDRAEYWVEGVKAYFDATGTGYPPNKADHPITTREALKAHDPELYQLVAETMAYPGKVDWRAKR</sequence>
<keyword evidence="3" id="KW-1185">Reference proteome</keyword>
<feature type="chain" id="PRO_5023019659" evidence="1">
    <location>
        <begin position="21"/>
        <end position="519"/>
    </location>
</feature>
<dbReference type="EMBL" id="CP042425">
    <property type="protein sequence ID" value="QEL15351.1"/>
    <property type="molecule type" value="Genomic_DNA"/>
</dbReference>
<evidence type="ECO:0000313" key="3">
    <source>
        <dbReference type="Proteomes" id="UP000324974"/>
    </source>
</evidence>
<dbReference type="InterPro" id="IPR024079">
    <property type="entry name" value="MetalloPept_cat_dom_sf"/>
</dbReference>
<accession>A0A5C1A822</accession>
<organism evidence="2 3">
    <name type="scientific">Limnoglobus roseus</name>
    <dbReference type="NCBI Taxonomy" id="2598579"/>
    <lineage>
        <taxon>Bacteria</taxon>
        <taxon>Pseudomonadati</taxon>
        <taxon>Planctomycetota</taxon>
        <taxon>Planctomycetia</taxon>
        <taxon>Gemmatales</taxon>
        <taxon>Gemmataceae</taxon>
        <taxon>Limnoglobus</taxon>
    </lineage>
</organism>
<name>A0A5C1A822_9BACT</name>
<feature type="signal peptide" evidence="1">
    <location>
        <begin position="1"/>
        <end position="20"/>
    </location>
</feature>
<dbReference type="RefSeq" id="WP_149110173.1">
    <property type="nucleotide sequence ID" value="NZ_CP042425.1"/>
</dbReference>
<proteinExistence type="predicted"/>